<protein>
    <submittedName>
        <fullName evidence="2">Uncharacterized protein</fullName>
    </submittedName>
</protein>
<evidence type="ECO:0000256" key="1">
    <source>
        <dbReference type="SAM" id="Phobius"/>
    </source>
</evidence>
<feature type="transmembrane region" description="Helical" evidence="1">
    <location>
        <begin position="12"/>
        <end position="32"/>
    </location>
</feature>
<dbReference type="RefSeq" id="WP_012644947.1">
    <property type="nucleotide sequence ID" value="NC_011978.1"/>
</dbReference>
<name>B9KB42_THENN</name>
<organism evidence="2 3">
    <name type="scientific">Thermotoga neapolitana (strain ATCC 49049 / DSM 4359 / NBRC 107923 / NS-E)</name>
    <dbReference type="NCBI Taxonomy" id="309803"/>
    <lineage>
        <taxon>Bacteria</taxon>
        <taxon>Thermotogati</taxon>
        <taxon>Thermotogota</taxon>
        <taxon>Thermotogae</taxon>
        <taxon>Thermotogales</taxon>
        <taxon>Thermotogaceae</taxon>
        <taxon>Thermotoga</taxon>
    </lineage>
</organism>
<proteinExistence type="predicted"/>
<gene>
    <name evidence="2" type="ordered locus">CTN_0061</name>
</gene>
<feature type="transmembrane region" description="Helical" evidence="1">
    <location>
        <begin position="38"/>
        <end position="57"/>
    </location>
</feature>
<sequence>MNAGEGVMKLKFFGMVLILLGVLILLSVFNVFDVSFGKFLGFVFAALFGYTGVNALVRKGFPNGLVSCAIALVLVLHVFGVHRFTFWEGFVVFFSVLLIEWGFFAILSHRG</sequence>
<evidence type="ECO:0000313" key="2">
    <source>
        <dbReference type="EMBL" id="ACM22237.1"/>
    </source>
</evidence>
<keyword evidence="3" id="KW-1185">Reference proteome</keyword>
<keyword evidence="1" id="KW-0472">Membrane</keyword>
<dbReference type="Proteomes" id="UP000000445">
    <property type="component" value="Chromosome"/>
</dbReference>
<keyword evidence="1" id="KW-0812">Transmembrane</keyword>
<accession>B9KB42</accession>
<dbReference type="AlphaFoldDB" id="B9KB42"/>
<dbReference type="EMBL" id="CP000916">
    <property type="protein sequence ID" value="ACM22237.1"/>
    <property type="molecule type" value="Genomic_DNA"/>
</dbReference>
<feature type="transmembrane region" description="Helical" evidence="1">
    <location>
        <begin position="64"/>
        <end position="84"/>
    </location>
</feature>
<reference evidence="2 3" key="1">
    <citation type="journal article" date="2009" name="Biosci. Biotechnol. Biochem.">
        <title>WeGAS: a web-based microbial genome annotation system.</title>
        <authorList>
            <person name="Lee D."/>
            <person name="Seo H."/>
            <person name="Park C."/>
            <person name="Park K."/>
        </authorList>
    </citation>
    <scope>NUCLEOTIDE SEQUENCE [LARGE SCALE GENOMIC DNA]</scope>
    <source>
        <strain evidence="3">ATCC 49049 / DSM 4359 / NBRC 107923 / NS-E</strain>
    </source>
</reference>
<feature type="transmembrane region" description="Helical" evidence="1">
    <location>
        <begin position="90"/>
        <end position="107"/>
    </location>
</feature>
<dbReference type="STRING" id="309803.CTN_0061"/>
<keyword evidence="1" id="KW-1133">Transmembrane helix</keyword>
<dbReference type="HOGENOM" id="CLU_2276141_0_0_0"/>
<dbReference type="KEGG" id="tna:CTN_0061"/>
<evidence type="ECO:0000313" key="3">
    <source>
        <dbReference type="Proteomes" id="UP000000445"/>
    </source>
</evidence>